<organism evidence="2 3">
    <name type="scientific">Eremothecium cymbalariae (strain CBS 270.75 / DBVPG 7215 / KCTC 17166 / NRRL Y-17582)</name>
    <name type="common">Yeast</name>
    <dbReference type="NCBI Taxonomy" id="931890"/>
    <lineage>
        <taxon>Eukaryota</taxon>
        <taxon>Fungi</taxon>
        <taxon>Dikarya</taxon>
        <taxon>Ascomycota</taxon>
        <taxon>Saccharomycotina</taxon>
        <taxon>Saccharomycetes</taxon>
        <taxon>Saccharomycetales</taxon>
        <taxon>Saccharomycetaceae</taxon>
        <taxon>Eremothecium</taxon>
    </lineage>
</organism>
<dbReference type="EMBL" id="CP002504">
    <property type="protein sequence ID" value="AET41589.1"/>
    <property type="molecule type" value="Genomic_DNA"/>
</dbReference>
<evidence type="ECO:0000313" key="2">
    <source>
        <dbReference type="EMBL" id="AET41589.1"/>
    </source>
</evidence>
<dbReference type="KEGG" id="erc:Ecym_8311"/>
<dbReference type="Proteomes" id="UP000006790">
    <property type="component" value="Chromosome 8"/>
</dbReference>
<dbReference type="InParanoid" id="G8JXL5"/>
<dbReference type="HOGENOM" id="CLU_1768043_0_0_1"/>
<proteinExistence type="predicted"/>
<reference evidence="3" key="1">
    <citation type="journal article" date="2012" name="G3 (Bethesda)">
        <title>Pichia sorbitophila, an interspecies yeast hybrid reveals early steps of genome resolution following polyploidization.</title>
        <authorList>
            <person name="Leh Louis V."/>
            <person name="Despons L."/>
            <person name="Friedrich A."/>
            <person name="Martin T."/>
            <person name="Durrens P."/>
            <person name="Casaregola S."/>
            <person name="Neuveglise C."/>
            <person name="Fairhead C."/>
            <person name="Marck C."/>
            <person name="Cruz J.A."/>
            <person name="Straub M.L."/>
            <person name="Kugler V."/>
            <person name="Sacerdot C."/>
            <person name="Uzunov Z."/>
            <person name="Thierry A."/>
            <person name="Weiss S."/>
            <person name="Bleykasten C."/>
            <person name="De Montigny J."/>
            <person name="Jacques N."/>
            <person name="Jung P."/>
            <person name="Lemaire M."/>
            <person name="Mallet S."/>
            <person name="Morel G."/>
            <person name="Richard G.F."/>
            <person name="Sarkar A."/>
            <person name="Savel G."/>
            <person name="Schacherer J."/>
            <person name="Seret M.L."/>
            <person name="Talla E."/>
            <person name="Samson G."/>
            <person name="Jubin C."/>
            <person name="Poulain J."/>
            <person name="Vacherie B."/>
            <person name="Barbe V."/>
            <person name="Pelletier E."/>
            <person name="Sherman D.J."/>
            <person name="Westhof E."/>
            <person name="Weissenbach J."/>
            <person name="Baret P.V."/>
            <person name="Wincker P."/>
            <person name="Gaillardin C."/>
            <person name="Dujon B."/>
            <person name="Souciet J.L."/>
        </authorList>
    </citation>
    <scope>NUCLEOTIDE SEQUENCE [LARGE SCALE GENOMIC DNA]</scope>
    <source>
        <strain evidence="3">CBS 270.75 / DBVPG 7215 / KCTC 17166 / NRRL Y-17582</strain>
    </source>
</reference>
<feature type="region of interest" description="Disordered" evidence="1">
    <location>
        <begin position="64"/>
        <end position="83"/>
    </location>
</feature>
<gene>
    <name evidence="2" type="ordered locus">Ecym_8311</name>
</gene>
<dbReference type="GeneID" id="11472742"/>
<evidence type="ECO:0000313" key="3">
    <source>
        <dbReference type="Proteomes" id="UP000006790"/>
    </source>
</evidence>
<keyword evidence="3" id="KW-1185">Reference proteome</keyword>
<sequence length="147" mass="16488">MVIVTGNPKQDKSSNQVTLGPVGKLRITRHANCSSPFRYEQASNNEEDTICKEFNFMLINRISQTPDSTSSSPASTAESDWDSTKACASASFLSDEDSDDEDVHYLFNSFNNNPINSGSETDDDLNLLTFHHFQNYESFSADYEYDD</sequence>
<dbReference type="AlphaFoldDB" id="G8JXL5"/>
<feature type="compositionally biased region" description="Low complexity" evidence="1">
    <location>
        <begin position="64"/>
        <end position="78"/>
    </location>
</feature>
<name>G8JXL5_ERECY</name>
<protein>
    <submittedName>
        <fullName evidence="2">Uncharacterized protein</fullName>
    </submittedName>
</protein>
<dbReference type="RefSeq" id="XP_003648406.1">
    <property type="nucleotide sequence ID" value="XM_003648358.1"/>
</dbReference>
<evidence type="ECO:0000256" key="1">
    <source>
        <dbReference type="SAM" id="MobiDB-lite"/>
    </source>
</evidence>
<accession>G8JXL5</accession>